<keyword evidence="3" id="KW-1185">Reference proteome</keyword>
<feature type="compositionally biased region" description="Low complexity" evidence="1">
    <location>
        <begin position="12"/>
        <end position="21"/>
    </location>
</feature>
<gene>
    <name evidence="2" type="ORF">ACFOW9_14525</name>
</gene>
<evidence type="ECO:0000313" key="2">
    <source>
        <dbReference type="EMBL" id="MFC4266822.1"/>
    </source>
</evidence>
<evidence type="ECO:0000313" key="3">
    <source>
        <dbReference type="Proteomes" id="UP001595773"/>
    </source>
</evidence>
<dbReference type="Proteomes" id="UP001595773">
    <property type="component" value="Unassembled WGS sequence"/>
</dbReference>
<comment type="caution">
    <text evidence="2">The sequence shown here is derived from an EMBL/GenBank/DDBJ whole genome shotgun (WGS) entry which is preliminary data.</text>
</comment>
<organism evidence="2 3">
    <name type="scientific">Arthrobacter cryoconiti</name>
    <dbReference type="NCBI Taxonomy" id="748907"/>
    <lineage>
        <taxon>Bacteria</taxon>
        <taxon>Bacillati</taxon>
        <taxon>Actinomycetota</taxon>
        <taxon>Actinomycetes</taxon>
        <taxon>Micrococcales</taxon>
        <taxon>Micrococcaceae</taxon>
        <taxon>Arthrobacter</taxon>
    </lineage>
</organism>
<feature type="region of interest" description="Disordered" evidence="1">
    <location>
        <begin position="1"/>
        <end position="22"/>
    </location>
</feature>
<accession>A0ABV8R475</accession>
<protein>
    <submittedName>
        <fullName evidence="2">Uncharacterized protein</fullName>
    </submittedName>
</protein>
<dbReference type="RefSeq" id="WP_230065946.1">
    <property type="nucleotide sequence ID" value="NZ_JAJJBU010000003.1"/>
</dbReference>
<sequence>MERPVAEGGGATAAEGAGDAAPYTPADGDALLLVGAVQPASIIEPVAITNKMDVRSSLPCFTLEPVRPLADPEFE</sequence>
<evidence type="ECO:0000256" key="1">
    <source>
        <dbReference type="SAM" id="MobiDB-lite"/>
    </source>
</evidence>
<dbReference type="EMBL" id="JBHSCQ010000022">
    <property type="protein sequence ID" value="MFC4266822.1"/>
    <property type="molecule type" value="Genomic_DNA"/>
</dbReference>
<proteinExistence type="predicted"/>
<name>A0ABV8R475_9MICC</name>
<reference evidence="3" key="1">
    <citation type="journal article" date="2019" name="Int. J. Syst. Evol. Microbiol.">
        <title>The Global Catalogue of Microorganisms (GCM) 10K type strain sequencing project: providing services to taxonomists for standard genome sequencing and annotation.</title>
        <authorList>
            <consortium name="The Broad Institute Genomics Platform"/>
            <consortium name="The Broad Institute Genome Sequencing Center for Infectious Disease"/>
            <person name="Wu L."/>
            <person name="Ma J."/>
        </authorList>
    </citation>
    <scope>NUCLEOTIDE SEQUENCE [LARGE SCALE GENOMIC DNA]</scope>
    <source>
        <strain evidence="3">CGMCC 1.10698</strain>
    </source>
</reference>